<reference evidence="1 2" key="1">
    <citation type="journal article" date="2022" name="New Phytol.">
        <title>Ecological generalism drives hyperdiversity of secondary metabolite gene clusters in xylarialean endophytes.</title>
        <authorList>
            <person name="Franco M.E.E."/>
            <person name="Wisecaver J.H."/>
            <person name="Arnold A.E."/>
            <person name="Ju Y.M."/>
            <person name="Slot J.C."/>
            <person name="Ahrendt S."/>
            <person name="Moore L.P."/>
            <person name="Eastman K.E."/>
            <person name="Scott K."/>
            <person name="Konkel Z."/>
            <person name="Mondo S.J."/>
            <person name="Kuo A."/>
            <person name="Hayes R.D."/>
            <person name="Haridas S."/>
            <person name="Andreopoulos B."/>
            <person name="Riley R."/>
            <person name="LaButti K."/>
            <person name="Pangilinan J."/>
            <person name="Lipzen A."/>
            <person name="Amirebrahimi M."/>
            <person name="Yan J."/>
            <person name="Adam C."/>
            <person name="Keymanesh K."/>
            <person name="Ng V."/>
            <person name="Louie K."/>
            <person name="Northen T."/>
            <person name="Drula E."/>
            <person name="Henrissat B."/>
            <person name="Hsieh H.M."/>
            <person name="Youens-Clark K."/>
            <person name="Lutzoni F."/>
            <person name="Miadlikowska J."/>
            <person name="Eastwood D.C."/>
            <person name="Hamelin R.C."/>
            <person name="Grigoriev I.V."/>
            <person name="U'Ren J.M."/>
        </authorList>
    </citation>
    <scope>NUCLEOTIDE SEQUENCE [LARGE SCALE GENOMIC DNA]</scope>
    <source>
        <strain evidence="1 2">ER1909</strain>
    </source>
</reference>
<name>A0ACC0CLJ4_9PEZI</name>
<dbReference type="Proteomes" id="UP001497680">
    <property type="component" value="Unassembled WGS sequence"/>
</dbReference>
<accession>A0ACC0CLJ4</accession>
<evidence type="ECO:0000313" key="2">
    <source>
        <dbReference type="Proteomes" id="UP001497680"/>
    </source>
</evidence>
<protein>
    <submittedName>
        <fullName evidence="1">Uncharacterized protein</fullName>
    </submittedName>
</protein>
<sequence>MDYGDKDWVDDFSEIGLQPRAQVHSRRPNTGLPTEWLDEAEDGDDWVGVTDPPKTGPPTEWVDEPLGREAPGEPKGSDNEEPEESDAEEPEESDAEEPEGSDAEESEGSDAYDRTGYSDTDDGVIELEDEEEDTDMPPPIPARSYDPDRDVDKDDEDEDEEIDLVTDPSEDEDVQLEFLLAVCARRDKLSAGGAIRDPHPGDTRWLSKRLANRLYAPAEDQSDSEDERLKTAGGEQLVLRRAVQEDNARRLGAHSIRKMNRVLRRHGVAAMEERDIQVEGSESELENDRPDWDDVIANFTFTSEAMSASGPGQSLYKTKLGRALATLFAGNHCITQGVELSRFPIMGGQDKMEDLLKRVRSVLQDGGWSVEDSRQISGGFRQELEEKISLAGRQSIRALRTAIDPDHLPVVGLKDEYKGWRVIEDVSVDGAGMTPDRYNIPESRRGEVPMARYLYFGAEVVSPVFRAGNTSTYENIRKVCGVLRDELRIHKPMEVSTGLHVHMGHKHGWTLLHLKKFVTLWSLIEHTLIYTHRKDRGSERMEKWCGKLTERTNLAFAIKNDNAGIQNFWSLMRSKASPEAKERSYAFMQNYVPIESVDEIYREFITEVWEYNNIDDLIDAMDGATVHGDMYVTNYRVAARMRISGDKISGGSAMQTIEIRTMHGTLDAEHIIHWIKVLERVLYYTRRAGREEFSELIEGTQNVATGDLRKMLLLLRVPSQTIEFFMHSINRGEDPSTKKEWFVYPDRDIVDWDQPFMVPGYAATHGTEYNIVPQDMSLYD</sequence>
<dbReference type="EMBL" id="MU394404">
    <property type="protein sequence ID" value="KAI6081203.1"/>
    <property type="molecule type" value="Genomic_DNA"/>
</dbReference>
<evidence type="ECO:0000313" key="1">
    <source>
        <dbReference type="EMBL" id="KAI6081203.1"/>
    </source>
</evidence>
<comment type="caution">
    <text evidence="1">The sequence shown here is derived from an EMBL/GenBank/DDBJ whole genome shotgun (WGS) entry which is preliminary data.</text>
</comment>
<proteinExistence type="predicted"/>
<organism evidence="1 2">
    <name type="scientific">Hypoxylon rubiginosum</name>
    <dbReference type="NCBI Taxonomy" id="110542"/>
    <lineage>
        <taxon>Eukaryota</taxon>
        <taxon>Fungi</taxon>
        <taxon>Dikarya</taxon>
        <taxon>Ascomycota</taxon>
        <taxon>Pezizomycotina</taxon>
        <taxon>Sordariomycetes</taxon>
        <taxon>Xylariomycetidae</taxon>
        <taxon>Xylariales</taxon>
        <taxon>Hypoxylaceae</taxon>
        <taxon>Hypoxylon</taxon>
    </lineage>
</organism>
<keyword evidence="2" id="KW-1185">Reference proteome</keyword>
<gene>
    <name evidence="1" type="ORF">F4821DRAFT_275184</name>
</gene>